<dbReference type="GO" id="GO:0045842">
    <property type="term" value="P:positive regulation of mitotic metaphase/anaphase transition"/>
    <property type="evidence" value="ECO:0007669"/>
    <property type="project" value="TreeGrafter"/>
</dbReference>
<feature type="compositionally biased region" description="Acidic residues" evidence="3">
    <location>
        <begin position="553"/>
        <end position="573"/>
    </location>
</feature>
<dbReference type="PROSITE" id="PS50005">
    <property type="entry name" value="TPR"/>
    <property type="match status" value="2"/>
</dbReference>
<dbReference type="AlphaFoldDB" id="A0A5A8C008"/>
<dbReference type="GO" id="GO:0031145">
    <property type="term" value="P:anaphase-promoting complex-dependent catabolic process"/>
    <property type="evidence" value="ECO:0007669"/>
    <property type="project" value="TreeGrafter"/>
</dbReference>
<dbReference type="GO" id="GO:0051301">
    <property type="term" value="P:cell division"/>
    <property type="evidence" value="ECO:0007669"/>
    <property type="project" value="TreeGrafter"/>
</dbReference>
<evidence type="ECO:0000256" key="3">
    <source>
        <dbReference type="SAM" id="MobiDB-lite"/>
    </source>
</evidence>
<feature type="region of interest" description="Disordered" evidence="3">
    <location>
        <begin position="149"/>
        <end position="172"/>
    </location>
</feature>
<feature type="repeat" description="TPR" evidence="2">
    <location>
        <begin position="258"/>
        <end position="291"/>
    </location>
</feature>
<dbReference type="PANTHER" id="PTHR12558:SF10">
    <property type="entry name" value="CELL DIVISION CYCLE PROTEIN 23 HOMOLOG"/>
    <property type="match status" value="1"/>
</dbReference>
<reference evidence="4 5" key="1">
    <citation type="submission" date="2019-07" db="EMBL/GenBank/DDBJ databases">
        <title>Genomes of Cafeteria roenbergensis.</title>
        <authorList>
            <person name="Fischer M.G."/>
            <person name="Hackl T."/>
            <person name="Roman M."/>
        </authorList>
    </citation>
    <scope>NUCLEOTIDE SEQUENCE [LARGE SCALE GENOMIC DNA]</scope>
    <source>
        <strain evidence="4 5">BVI</strain>
    </source>
</reference>
<dbReference type="EMBL" id="VLTN01000092">
    <property type="protein sequence ID" value="KAA0146316.1"/>
    <property type="molecule type" value="Genomic_DNA"/>
</dbReference>
<feature type="region of interest" description="Disordered" evidence="3">
    <location>
        <begin position="540"/>
        <end position="580"/>
    </location>
</feature>
<evidence type="ECO:0000256" key="2">
    <source>
        <dbReference type="PROSITE-ProRule" id="PRU00339"/>
    </source>
</evidence>
<organism evidence="4 5">
    <name type="scientific">Cafeteria roenbergensis</name>
    <name type="common">Marine flagellate</name>
    <dbReference type="NCBI Taxonomy" id="33653"/>
    <lineage>
        <taxon>Eukaryota</taxon>
        <taxon>Sar</taxon>
        <taxon>Stramenopiles</taxon>
        <taxon>Bigyra</taxon>
        <taxon>Opalozoa</taxon>
        <taxon>Bicosoecida</taxon>
        <taxon>Cafeteriaceae</taxon>
        <taxon>Cafeteria</taxon>
    </lineage>
</organism>
<keyword evidence="5" id="KW-1185">Reference proteome</keyword>
<dbReference type="InterPro" id="IPR019734">
    <property type="entry name" value="TPR_rpt"/>
</dbReference>
<dbReference type="Pfam" id="PF13432">
    <property type="entry name" value="TPR_16"/>
    <property type="match status" value="1"/>
</dbReference>
<protein>
    <submittedName>
        <fullName evidence="4">Uncharacterized protein</fullName>
    </submittedName>
</protein>
<evidence type="ECO:0000313" key="5">
    <source>
        <dbReference type="Proteomes" id="UP000323011"/>
    </source>
</evidence>
<accession>A0A5A8C008</accession>
<gene>
    <name evidence="4" type="ORF">FNF29_08131</name>
</gene>
<dbReference type="Proteomes" id="UP000323011">
    <property type="component" value="Unassembled WGS sequence"/>
</dbReference>
<proteinExistence type="predicted"/>
<sequence>MAFAVPAPLPVSGMRELRSAIALLKARGLRASAQWAAELLVAHGDAMITEADPPAPVAGATRAPFLGPRAGVSVPPLAMHQSDLDPSDVATLAVCFLEAGEFERAAFTLERAHGGPPSALSRPRIDGGGFREPCTVDVRAGGDAVLLPRWPASSTAPEPPLRSPTASSRPADAGHWTTLEVLHADDPFDMSVVAPLSDCLFVTGRRADLASLAQRVHAAAKFRPEACLVMANHASARGDHERSILHLKRALRADPASATAWTLLGHEFLEGKNGPAAVEAYRRAIDVAPLDHRAWYGLGQAHELFGLRLRALDAFRRAAAVRPADGRMWTAMAASLDALGQEAEADACYRRAAACPESDGHAAAALAERGGAASGWPQAHRLAFDAPGIGGPPEGDAEVMRRADQLMEFGEAALQAGMAEDACAHAEAAVAILGAGGASGGQRGQAAAAARSEALGLLARAAEAAGLSLRGAPSRALAASAASGRGWAGVSLGDSASSIDLSSPGAEAERAGAAADGVAGAGAAGLRASAAALARAGDAVAGWGRGEDRDDAGQEEEQEQEEEEAASEDEAMSLDDSHSD</sequence>
<dbReference type="InterPro" id="IPR011990">
    <property type="entry name" value="TPR-like_helical_dom_sf"/>
</dbReference>
<dbReference type="GO" id="GO:0016567">
    <property type="term" value="P:protein ubiquitination"/>
    <property type="evidence" value="ECO:0007669"/>
    <property type="project" value="TreeGrafter"/>
</dbReference>
<comment type="caution">
    <text evidence="4">The sequence shown here is derived from an EMBL/GenBank/DDBJ whole genome shotgun (WGS) entry which is preliminary data.</text>
</comment>
<evidence type="ECO:0000256" key="1">
    <source>
        <dbReference type="ARBA" id="ARBA00022803"/>
    </source>
</evidence>
<keyword evidence="1 2" id="KW-0802">TPR repeat</keyword>
<feature type="repeat" description="TPR" evidence="2">
    <location>
        <begin position="292"/>
        <end position="325"/>
    </location>
</feature>
<dbReference type="PANTHER" id="PTHR12558">
    <property type="entry name" value="CELL DIVISION CYCLE 16,23,27"/>
    <property type="match status" value="1"/>
</dbReference>
<dbReference type="GO" id="GO:0005680">
    <property type="term" value="C:anaphase-promoting complex"/>
    <property type="evidence" value="ECO:0007669"/>
    <property type="project" value="TreeGrafter"/>
</dbReference>
<dbReference type="SMART" id="SM00028">
    <property type="entry name" value="TPR"/>
    <property type="match status" value="4"/>
</dbReference>
<name>A0A5A8C008_CAFRO</name>
<dbReference type="Gene3D" id="1.25.40.10">
    <property type="entry name" value="Tetratricopeptide repeat domain"/>
    <property type="match status" value="2"/>
</dbReference>
<dbReference type="SUPFAM" id="SSF48452">
    <property type="entry name" value="TPR-like"/>
    <property type="match status" value="1"/>
</dbReference>
<evidence type="ECO:0000313" key="4">
    <source>
        <dbReference type="EMBL" id="KAA0146316.1"/>
    </source>
</evidence>